<dbReference type="Proteomes" id="UP000583387">
    <property type="component" value="Unassembled WGS sequence"/>
</dbReference>
<dbReference type="RefSeq" id="WP_187670554.1">
    <property type="nucleotide sequence ID" value="NZ_CAJFCI010000031.1"/>
</dbReference>
<evidence type="ECO:0000313" key="2">
    <source>
        <dbReference type="Proteomes" id="UP000583387"/>
    </source>
</evidence>
<evidence type="ECO:0000313" key="1">
    <source>
        <dbReference type="EMBL" id="CAD5107203.1"/>
    </source>
</evidence>
<dbReference type="AlphaFoldDB" id="A0A7U7EM64"/>
<proteinExistence type="predicted"/>
<organism evidence="1 2">
    <name type="scientific">Zestomonas carbonaria</name>
    <dbReference type="NCBI Taxonomy" id="2762745"/>
    <lineage>
        <taxon>Bacteria</taxon>
        <taxon>Pseudomonadati</taxon>
        <taxon>Pseudomonadota</taxon>
        <taxon>Gammaproteobacteria</taxon>
        <taxon>Pseudomonadales</taxon>
        <taxon>Pseudomonadaceae</taxon>
        <taxon>Zestomonas</taxon>
    </lineage>
</organism>
<name>A0A7U7EM64_9GAMM</name>
<gene>
    <name evidence="1" type="ORF">PSEWESI4_01474</name>
</gene>
<sequence>MTAMTASARVLRLEALLRNAKPYVGRCASIGAQQLSGQITNELTGQQPTPIAADDVEHAIAVLSDASASETPTMFWAEAMQHVSVLIKHIRTTQQQESSHG</sequence>
<comment type="caution">
    <text evidence="1">The sequence shown here is derived from an EMBL/GenBank/DDBJ whole genome shotgun (WGS) entry which is preliminary data.</text>
</comment>
<keyword evidence="2" id="KW-1185">Reference proteome</keyword>
<reference evidence="1 2" key="1">
    <citation type="submission" date="2020-08" db="EMBL/GenBank/DDBJ databases">
        <authorList>
            <person name="Criscuolo A."/>
        </authorList>
    </citation>
    <scope>NUCLEOTIDE SEQUENCE [LARGE SCALE GENOMIC DNA]</scope>
    <source>
        <strain evidence="1">CIP111764</strain>
    </source>
</reference>
<accession>A0A7U7EM64</accession>
<protein>
    <submittedName>
        <fullName evidence="1">Uncharacterized protein</fullName>
    </submittedName>
</protein>
<dbReference type="EMBL" id="CAJFCI010000031">
    <property type="protein sequence ID" value="CAD5107203.1"/>
    <property type="molecule type" value="Genomic_DNA"/>
</dbReference>